<gene>
    <name evidence="2" type="ORF">RFULGI_LOCUS13217</name>
</gene>
<keyword evidence="3" id="KW-1185">Reference proteome</keyword>
<dbReference type="Proteomes" id="UP000789396">
    <property type="component" value="Unassembled WGS sequence"/>
</dbReference>
<dbReference type="PANTHER" id="PTHR10909:SF250">
    <property type="entry name" value="PEROXISOMAL ACYL-COENZYME A OXIDASE 1"/>
    <property type="match status" value="1"/>
</dbReference>
<dbReference type="InterPro" id="IPR037069">
    <property type="entry name" value="AcylCoA_DH/ox_N_sf"/>
</dbReference>
<evidence type="ECO:0000313" key="3">
    <source>
        <dbReference type="Proteomes" id="UP000789396"/>
    </source>
</evidence>
<dbReference type="GO" id="GO:0033540">
    <property type="term" value="P:fatty acid beta-oxidation using acyl-CoA oxidase"/>
    <property type="evidence" value="ECO:0007669"/>
    <property type="project" value="TreeGrafter"/>
</dbReference>
<dbReference type="InterPro" id="IPR029320">
    <property type="entry name" value="Acyl-CoA_ox_N"/>
</dbReference>
<dbReference type="GO" id="GO:0055088">
    <property type="term" value="P:lipid homeostasis"/>
    <property type="evidence" value="ECO:0007669"/>
    <property type="project" value="TreeGrafter"/>
</dbReference>
<dbReference type="GO" id="GO:0005777">
    <property type="term" value="C:peroxisome"/>
    <property type="evidence" value="ECO:0007669"/>
    <property type="project" value="InterPro"/>
</dbReference>
<proteinExistence type="predicted"/>
<name>A0A9N9IS58_9GLOM</name>
<dbReference type="GO" id="GO:0005504">
    <property type="term" value="F:fatty acid binding"/>
    <property type="evidence" value="ECO:0007669"/>
    <property type="project" value="TreeGrafter"/>
</dbReference>
<dbReference type="Pfam" id="PF14749">
    <property type="entry name" value="Acyl-CoA_ox_N"/>
    <property type="match status" value="1"/>
</dbReference>
<dbReference type="InterPro" id="IPR012258">
    <property type="entry name" value="Acyl-CoA_oxidase"/>
</dbReference>
<dbReference type="EMBL" id="CAJVPZ010033978">
    <property type="protein sequence ID" value="CAG8745763.1"/>
    <property type="molecule type" value="Genomic_DNA"/>
</dbReference>
<dbReference type="OrthoDB" id="2413962at2759"/>
<protein>
    <submittedName>
        <fullName evidence="2">19130_t:CDS:1</fullName>
    </submittedName>
</protein>
<feature type="non-terminal residue" evidence="2">
    <location>
        <position position="186"/>
    </location>
</feature>
<accession>A0A9N9IS58</accession>
<dbReference type="SUPFAM" id="SSF56645">
    <property type="entry name" value="Acyl-CoA dehydrogenase NM domain-like"/>
    <property type="match status" value="1"/>
</dbReference>
<feature type="domain" description="Acyl-coenzyme A oxidase N-terminal" evidence="1">
    <location>
        <begin position="20"/>
        <end position="78"/>
    </location>
</feature>
<dbReference type="Gene3D" id="1.10.540.10">
    <property type="entry name" value="Acyl-CoA dehydrogenase/oxidase, N-terminal domain"/>
    <property type="match status" value="1"/>
</dbReference>
<dbReference type="GO" id="GO:0003997">
    <property type="term" value="F:acyl-CoA oxidase activity"/>
    <property type="evidence" value="ECO:0007669"/>
    <property type="project" value="InterPro"/>
</dbReference>
<sequence length="186" mass="20757">PSDPQGSELLAIERSKATFDVKELTLALYGTDGLSRINKILKVLEIDPTFDKRHIYFMGRTELYTYALKCNKKMAKLIGTEEQKKKFLNPEIKHEIIGCYAQTELGHGSNVQGLETTATYIPETDEFEIHSPHLTSAKCNYAIVMAKLITNGTDKGPHPFIVQIRDLTTHEPLPGIIIGDIGPKFG</sequence>
<dbReference type="Gene3D" id="2.40.110.10">
    <property type="entry name" value="Butyryl-CoA Dehydrogenase, subunit A, domain 2"/>
    <property type="match status" value="1"/>
</dbReference>
<dbReference type="GO" id="GO:0071949">
    <property type="term" value="F:FAD binding"/>
    <property type="evidence" value="ECO:0007669"/>
    <property type="project" value="InterPro"/>
</dbReference>
<dbReference type="InterPro" id="IPR009100">
    <property type="entry name" value="AcylCoA_DH/oxidase_NM_dom_sf"/>
</dbReference>
<comment type="caution">
    <text evidence="2">The sequence shown here is derived from an EMBL/GenBank/DDBJ whole genome shotgun (WGS) entry which is preliminary data.</text>
</comment>
<reference evidence="2" key="1">
    <citation type="submission" date="2021-06" db="EMBL/GenBank/DDBJ databases">
        <authorList>
            <person name="Kallberg Y."/>
            <person name="Tangrot J."/>
            <person name="Rosling A."/>
        </authorList>
    </citation>
    <scope>NUCLEOTIDE SEQUENCE</scope>
    <source>
        <strain evidence="2">IN212</strain>
    </source>
</reference>
<evidence type="ECO:0000259" key="1">
    <source>
        <dbReference type="Pfam" id="PF14749"/>
    </source>
</evidence>
<organism evidence="2 3">
    <name type="scientific">Racocetra fulgida</name>
    <dbReference type="NCBI Taxonomy" id="60492"/>
    <lineage>
        <taxon>Eukaryota</taxon>
        <taxon>Fungi</taxon>
        <taxon>Fungi incertae sedis</taxon>
        <taxon>Mucoromycota</taxon>
        <taxon>Glomeromycotina</taxon>
        <taxon>Glomeromycetes</taxon>
        <taxon>Diversisporales</taxon>
        <taxon>Gigasporaceae</taxon>
        <taxon>Racocetra</taxon>
    </lineage>
</organism>
<dbReference type="AlphaFoldDB" id="A0A9N9IS58"/>
<dbReference type="InterPro" id="IPR046373">
    <property type="entry name" value="Acyl-CoA_Oxase/DH_mid-dom_sf"/>
</dbReference>
<dbReference type="PANTHER" id="PTHR10909">
    <property type="entry name" value="ELECTRON TRANSPORT OXIDOREDUCTASE"/>
    <property type="match status" value="1"/>
</dbReference>
<evidence type="ECO:0000313" key="2">
    <source>
        <dbReference type="EMBL" id="CAG8745763.1"/>
    </source>
</evidence>
<feature type="non-terminal residue" evidence="2">
    <location>
        <position position="1"/>
    </location>
</feature>